<keyword evidence="4" id="KW-1185">Reference proteome</keyword>
<dbReference type="Pfam" id="PF00293">
    <property type="entry name" value="NUDIX"/>
    <property type="match status" value="1"/>
</dbReference>
<dbReference type="RefSeq" id="WP_091736324.1">
    <property type="nucleotide sequence ID" value="NZ_FNNQ01000003.1"/>
</dbReference>
<evidence type="ECO:0000259" key="2">
    <source>
        <dbReference type="PROSITE" id="PS51462"/>
    </source>
</evidence>
<dbReference type="SUPFAM" id="SSF55811">
    <property type="entry name" value="Nudix"/>
    <property type="match status" value="1"/>
</dbReference>
<dbReference type="Proteomes" id="UP000198534">
    <property type="component" value="Unassembled WGS sequence"/>
</dbReference>
<evidence type="ECO:0000313" key="4">
    <source>
        <dbReference type="Proteomes" id="UP000198534"/>
    </source>
</evidence>
<dbReference type="GO" id="GO:0016787">
    <property type="term" value="F:hydrolase activity"/>
    <property type="evidence" value="ECO:0007669"/>
    <property type="project" value="UniProtKB-KW"/>
</dbReference>
<dbReference type="PROSITE" id="PS00893">
    <property type="entry name" value="NUDIX_BOX"/>
    <property type="match status" value="1"/>
</dbReference>
<gene>
    <name evidence="3" type="ORF">SAMN05444487_1037</name>
</gene>
<name>A0A1H2T484_9BACL</name>
<dbReference type="InterPro" id="IPR020084">
    <property type="entry name" value="NUDIX_hydrolase_CS"/>
</dbReference>
<dbReference type="InterPro" id="IPR000086">
    <property type="entry name" value="NUDIX_hydrolase_dom"/>
</dbReference>
<dbReference type="Gene3D" id="3.90.79.10">
    <property type="entry name" value="Nucleoside Triphosphate Pyrophosphohydrolase"/>
    <property type="match status" value="1"/>
</dbReference>
<evidence type="ECO:0000256" key="1">
    <source>
        <dbReference type="ARBA" id="ARBA00022801"/>
    </source>
</evidence>
<feature type="domain" description="Nudix hydrolase" evidence="2">
    <location>
        <begin position="10"/>
        <end position="179"/>
    </location>
</feature>
<dbReference type="InterPro" id="IPR015797">
    <property type="entry name" value="NUDIX_hydrolase-like_dom_sf"/>
</dbReference>
<keyword evidence="1" id="KW-0378">Hydrolase</keyword>
<dbReference type="AlphaFoldDB" id="A0A1H2T484"/>
<dbReference type="PROSITE" id="PS51462">
    <property type="entry name" value="NUDIX"/>
    <property type="match status" value="1"/>
</dbReference>
<organism evidence="3 4">
    <name type="scientific">Marininema mesophilum</name>
    <dbReference type="NCBI Taxonomy" id="1048340"/>
    <lineage>
        <taxon>Bacteria</taxon>
        <taxon>Bacillati</taxon>
        <taxon>Bacillota</taxon>
        <taxon>Bacilli</taxon>
        <taxon>Bacillales</taxon>
        <taxon>Thermoactinomycetaceae</taxon>
        <taxon>Marininema</taxon>
    </lineage>
</organism>
<evidence type="ECO:0000313" key="3">
    <source>
        <dbReference type="EMBL" id="SDW38089.1"/>
    </source>
</evidence>
<proteinExistence type="predicted"/>
<sequence length="211" mass="24450">MNTINVKELTYQQPFCAGVIILKNRRLVVALDSINKQSYYRVGAVGGGQEIDETPIQCAKREALEEVGLTVSFKDSPITYLHNLDTNHIQEVQCIDHPSPFLFQFKKNQDTNKPYREGLPSGEYTYYIMYLTDNSHDTIEPLNEVLGLILIEPSKWSLLEENLTIQQLMEHHISIINYDNLNTNYRVYAPNDESFRWVARLLCNHQELINE</sequence>
<dbReference type="OrthoDB" id="154707at2"/>
<protein>
    <submittedName>
        <fullName evidence="3">NUDIX domain-containing protein</fullName>
    </submittedName>
</protein>
<accession>A0A1H2T484</accession>
<dbReference type="EMBL" id="FNNQ01000003">
    <property type="protein sequence ID" value="SDW38089.1"/>
    <property type="molecule type" value="Genomic_DNA"/>
</dbReference>
<reference evidence="3 4" key="1">
    <citation type="submission" date="2016-10" db="EMBL/GenBank/DDBJ databases">
        <authorList>
            <person name="de Groot N.N."/>
        </authorList>
    </citation>
    <scope>NUCLEOTIDE SEQUENCE [LARGE SCALE GENOMIC DNA]</scope>
    <source>
        <strain evidence="3 4">DSM 45610</strain>
    </source>
</reference>